<name>A0ABD4PKA4_CLOPF</name>
<proteinExistence type="predicted"/>
<protein>
    <submittedName>
        <fullName evidence="1">Uncharacterized protein</fullName>
    </submittedName>
</protein>
<organism evidence="1 2">
    <name type="scientific">Clostridium perfringens</name>
    <dbReference type="NCBI Taxonomy" id="1502"/>
    <lineage>
        <taxon>Bacteria</taxon>
        <taxon>Bacillati</taxon>
        <taxon>Bacillota</taxon>
        <taxon>Clostridia</taxon>
        <taxon>Eubacteriales</taxon>
        <taxon>Clostridiaceae</taxon>
        <taxon>Clostridium</taxon>
    </lineage>
</organism>
<accession>A0ABD4PKA4</accession>
<comment type="caution">
    <text evidence="1">The sequence shown here is derived from an EMBL/GenBank/DDBJ whole genome shotgun (WGS) entry which is preliminary data.</text>
</comment>
<sequence>MARLIIPVEFKKSDLEELKLYERLKSYSAPGSMIKDILKKRISLDILYTDKEENK</sequence>
<gene>
    <name evidence="1" type="ORF">JJB78_03795</name>
</gene>
<dbReference type="EMBL" id="JAENRE010000001">
    <property type="protein sequence ID" value="MBO3415646.1"/>
    <property type="molecule type" value="Genomic_DNA"/>
</dbReference>
<dbReference type="AlphaFoldDB" id="A0ABD4PKA4"/>
<evidence type="ECO:0000313" key="2">
    <source>
        <dbReference type="Proteomes" id="UP000668358"/>
    </source>
</evidence>
<dbReference type="RefSeq" id="WP_164792845.1">
    <property type="nucleotide sequence ID" value="NZ_CATNXJ010000001.1"/>
</dbReference>
<dbReference type="Proteomes" id="UP000668358">
    <property type="component" value="Unassembled WGS sequence"/>
</dbReference>
<reference evidence="1 2" key="1">
    <citation type="submission" date="2020-12" db="EMBL/GenBank/DDBJ databases">
        <title>Comparative genomics of Clostridium perfringens reveals patterns of host-associated phylogenetic clades and virulence factors.</title>
        <authorList>
            <person name="Smith A.H."/>
            <person name="Geier R."/>
        </authorList>
    </citation>
    <scope>NUCLEOTIDE SEQUENCE [LARGE SCALE GENOMIC DNA]</scope>
    <source>
        <strain evidence="1 2">CHD15829P</strain>
    </source>
</reference>
<evidence type="ECO:0000313" key="1">
    <source>
        <dbReference type="EMBL" id="MBO3415646.1"/>
    </source>
</evidence>